<reference evidence="1 2" key="1">
    <citation type="journal article" date="2019" name="ISME J.">
        <title>Isolation and characterization of a thermophilic sulfur- and iron-reducing thaumarchaeote from a terrestrial acidic hot spring.</title>
        <authorList>
            <person name="Kato S."/>
            <person name="Itoh T."/>
            <person name="Yuki M."/>
            <person name="Nagamori M."/>
            <person name="Ohnishi M."/>
            <person name="Uematsu K."/>
            <person name="Suzuki K."/>
            <person name="Takashina T."/>
            <person name="Ohkuma M."/>
        </authorList>
    </citation>
    <scope>NUCLEOTIDE SEQUENCE [LARGE SCALE GENOMIC DNA]</scope>
    <source>
        <strain evidence="1 2">NAS-02</strain>
    </source>
</reference>
<gene>
    <name evidence="1" type="ORF">NAS2_1069</name>
</gene>
<evidence type="ECO:0000313" key="2">
    <source>
        <dbReference type="Proteomes" id="UP000509448"/>
    </source>
</evidence>
<evidence type="ECO:0000313" key="1">
    <source>
        <dbReference type="EMBL" id="BBE42458.1"/>
    </source>
</evidence>
<dbReference type="KEGG" id="ccai:NAS2_1069"/>
<accession>A0A4P2VND1</accession>
<name>A0A4P2VND1_9ARCH</name>
<proteinExistence type="predicted"/>
<dbReference type="AlphaFoldDB" id="A0A4P2VND1"/>
<keyword evidence="2" id="KW-1185">Reference proteome</keyword>
<dbReference type="GeneID" id="55584880"/>
<dbReference type="EMBL" id="AP018732">
    <property type="protein sequence ID" value="BBE42458.1"/>
    <property type="molecule type" value="Genomic_DNA"/>
</dbReference>
<organism evidence="1 2">
    <name type="scientific">Conexivisphaera calida</name>
    <dbReference type="NCBI Taxonomy" id="1874277"/>
    <lineage>
        <taxon>Archaea</taxon>
        <taxon>Nitrososphaerota</taxon>
        <taxon>Conexivisphaeria</taxon>
        <taxon>Conexivisphaerales</taxon>
        <taxon>Conexivisphaeraceae</taxon>
        <taxon>Conexivisphaera</taxon>
    </lineage>
</organism>
<dbReference type="Proteomes" id="UP000509448">
    <property type="component" value="Chromosome"/>
</dbReference>
<dbReference type="RefSeq" id="WP_174448689.1">
    <property type="nucleotide sequence ID" value="NZ_AP018732.1"/>
</dbReference>
<sequence>MPAQNVPEIMDFEVVKECGWMELKLANGAVLRVRVEPSAVAFVGNDPNTGLPIFTIQIGAVIQLAKVPRELIRRPGQGDPGEAYR</sequence>
<dbReference type="OrthoDB" id="55515at2157"/>
<protein>
    <submittedName>
        <fullName evidence="1">No similarity</fullName>
    </submittedName>
</protein>